<feature type="compositionally biased region" description="Basic residues" evidence="1">
    <location>
        <begin position="72"/>
        <end position="83"/>
    </location>
</feature>
<dbReference type="RefSeq" id="XP_008469405.1">
    <property type="nucleotide sequence ID" value="XM_008471183.2"/>
</dbReference>
<dbReference type="PaxDb" id="121845-A0A1S3CWS7"/>
<dbReference type="Proteomes" id="UP000079169">
    <property type="component" value="Unplaced"/>
</dbReference>
<name>A0A1S3CWS7_DIACI</name>
<evidence type="ECO:0000313" key="3">
    <source>
        <dbReference type="Proteomes" id="UP000079169"/>
    </source>
</evidence>
<evidence type="ECO:0000256" key="2">
    <source>
        <dbReference type="SAM" id="SignalP"/>
    </source>
</evidence>
<proteinExistence type="predicted"/>
<dbReference type="KEGG" id="dci:103506779"/>
<feature type="chain" id="PRO_5010479123" evidence="2">
    <location>
        <begin position="20"/>
        <end position="184"/>
    </location>
</feature>
<protein>
    <submittedName>
        <fullName evidence="4 5">Uncharacterized protein LOC103506779</fullName>
    </submittedName>
</protein>
<evidence type="ECO:0000313" key="5">
    <source>
        <dbReference type="RefSeq" id="XP_017298504.1"/>
    </source>
</evidence>
<feature type="region of interest" description="Disordered" evidence="1">
    <location>
        <begin position="72"/>
        <end position="95"/>
    </location>
</feature>
<organism evidence="3 4">
    <name type="scientific">Diaphorina citri</name>
    <name type="common">Asian citrus psyllid</name>
    <dbReference type="NCBI Taxonomy" id="121845"/>
    <lineage>
        <taxon>Eukaryota</taxon>
        <taxon>Metazoa</taxon>
        <taxon>Ecdysozoa</taxon>
        <taxon>Arthropoda</taxon>
        <taxon>Hexapoda</taxon>
        <taxon>Insecta</taxon>
        <taxon>Pterygota</taxon>
        <taxon>Neoptera</taxon>
        <taxon>Paraneoptera</taxon>
        <taxon>Hemiptera</taxon>
        <taxon>Sternorrhyncha</taxon>
        <taxon>Psylloidea</taxon>
        <taxon>Psyllidae</taxon>
        <taxon>Diaphorininae</taxon>
        <taxon>Diaphorina</taxon>
    </lineage>
</organism>
<dbReference type="RefSeq" id="XP_017298505.1">
    <property type="nucleotide sequence ID" value="XM_017443016.2"/>
</dbReference>
<evidence type="ECO:0000256" key="1">
    <source>
        <dbReference type="SAM" id="MobiDB-lite"/>
    </source>
</evidence>
<keyword evidence="2" id="KW-0732">Signal</keyword>
<gene>
    <name evidence="4 5 6" type="primary">LOC103506779</name>
</gene>
<feature type="signal peptide" evidence="2">
    <location>
        <begin position="1"/>
        <end position="19"/>
    </location>
</feature>
<evidence type="ECO:0000313" key="4">
    <source>
        <dbReference type="RefSeq" id="XP_008469405.1"/>
    </source>
</evidence>
<dbReference type="GeneID" id="103506779"/>
<sequence>MRITCMLSLMLQMVYMTRSDDLSNDQGLNNRSKRECLDPSEGLQENVALQNPTMDDQKGESLLIKLLRRVKREPKQSKKKQKQIRKDLLKRGLPPRSTPTAKYLYKFHDDHLLYLPWPYAEHERAYRLNSVMARKQTMPFGSTINKTIITFYTLNKRRKNFFAGGTRRINLKSRGKGGRFVDVK</sequence>
<keyword evidence="3" id="KW-1185">Reference proteome</keyword>
<feature type="region of interest" description="Disordered" evidence="1">
    <location>
        <begin position="21"/>
        <end position="41"/>
    </location>
</feature>
<evidence type="ECO:0000313" key="6">
    <source>
        <dbReference type="RefSeq" id="XP_017298505.1"/>
    </source>
</evidence>
<reference evidence="4 5" key="1">
    <citation type="submission" date="2025-04" db="UniProtKB">
        <authorList>
            <consortium name="RefSeq"/>
        </authorList>
    </citation>
    <scope>IDENTIFICATION</scope>
</reference>
<dbReference type="RefSeq" id="XP_017298504.1">
    <property type="nucleotide sequence ID" value="XM_017443015.2"/>
</dbReference>
<accession>A0A1S3CWS7</accession>
<dbReference type="AlphaFoldDB" id="A0A1S3CWS7"/>